<accession>A0AA39Z0W9</accession>
<dbReference type="EMBL" id="JAULSY010000147">
    <property type="protein sequence ID" value="KAK0661705.1"/>
    <property type="molecule type" value="Genomic_DNA"/>
</dbReference>
<organism evidence="2 3">
    <name type="scientific">Cercophora samala</name>
    <dbReference type="NCBI Taxonomy" id="330535"/>
    <lineage>
        <taxon>Eukaryota</taxon>
        <taxon>Fungi</taxon>
        <taxon>Dikarya</taxon>
        <taxon>Ascomycota</taxon>
        <taxon>Pezizomycotina</taxon>
        <taxon>Sordariomycetes</taxon>
        <taxon>Sordariomycetidae</taxon>
        <taxon>Sordariales</taxon>
        <taxon>Lasiosphaeriaceae</taxon>
        <taxon>Cercophora</taxon>
    </lineage>
</organism>
<feature type="region of interest" description="Disordered" evidence="1">
    <location>
        <begin position="538"/>
        <end position="637"/>
    </location>
</feature>
<feature type="compositionally biased region" description="Basic and acidic residues" evidence="1">
    <location>
        <begin position="615"/>
        <end position="637"/>
    </location>
</feature>
<feature type="compositionally biased region" description="Pro residues" evidence="1">
    <location>
        <begin position="34"/>
        <end position="56"/>
    </location>
</feature>
<feature type="compositionally biased region" description="Low complexity" evidence="1">
    <location>
        <begin position="508"/>
        <end position="519"/>
    </location>
</feature>
<feature type="compositionally biased region" description="Basic and acidic residues" evidence="1">
    <location>
        <begin position="487"/>
        <end position="501"/>
    </location>
</feature>
<feature type="compositionally biased region" description="Basic and acidic residues" evidence="1">
    <location>
        <begin position="1"/>
        <end position="16"/>
    </location>
</feature>
<evidence type="ECO:0000256" key="1">
    <source>
        <dbReference type="SAM" id="MobiDB-lite"/>
    </source>
</evidence>
<feature type="compositionally biased region" description="Basic and acidic residues" evidence="1">
    <location>
        <begin position="571"/>
        <end position="580"/>
    </location>
</feature>
<comment type="caution">
    <text evidence="2">The sequence shown here is derived from an EMBL/GenBank/DDBJ whole genome shotgun (WGS) entry which is preliminary data.</text>
</comment>
<evidence type="ECO:0000313" key="2">
    <source>
        <dbReference type="EMBL" id="KAK0661705.1"/>
    </source>
</evidence>
<protein>
    <submittedName>
        <fullName evidence="2">Uncharacterized protein</fullName>
    </submittedName>
</protein>
<reference evidence="2" key="1">
    <citation type="submission" date="2023-06" db="EMBL/GenBank/DDBJ databases">
        <title>Genome-scale phylogeny and comparative genomics of the fungal order Sordariales.</title>
        <authorList>
            <consortium name="Lawrence Berkeley National Laboratory"/>
            <person name="Hensen N."/>
            <person name="Bonometti L."/>
            <person name="Westerberg I."/>
            <person name="Brannstrom I.O."/>
            <person name="Guillou S."/>
            <person name="Cros-Aarteil S."/>
            <person name="Calhoun S."/>
            <person name="Haridas S."/>
            <person name="Kuo A."/>
            <person name="Mondo S."/>
            <person name="Pangilinan J."/>
            <person name="Riley R."/>
            <person name="Labutti K."/>
            <person name="Andreopoulos B."/>
            <person name="Lipzen A."/>
            <person name="Chen C."/>
            <person name="Yanf M."/>
            <person name="Daum C."/>
            <person name="Ng V."/>
            <person name="Clum A."/>
            <person name="Steindorff A."/>
            <person name="Ohm R."/>
            <person name="Martin F."/>
            <person name="Silar P."/>
            <person name="Natvig D."/>
            <person name="Lalanne C."/>
            <person name="Gautier V."/>
            <person name="Ament-Velasquez S.L."/>
            <person name="Kruys A."/>
            <person name="Hutchinson M.I."/>
            <person name="Powell A.J."/>
            <person name="Barry K."/>
            <person name="Miller A.N."/>
            <person name="Grigoriev I.V."/>
            <person name="Debuchy R."/>
            <person name="Gladieux P."/>
            <person name="Thoren M.H."/>
            <person name="Johannesson H."/>
        </authorList>
    </citation>
    <scope>NUCLEOTIDE SEQUENCE</scope>
    <source>
        <strain evidence="2">CBS 307.81</strain>
    </source>
</reference>
<gene>
    <name evidence="2" type="ORF">QBC41DRAFT_382445</name>
</gene>
<feature type="compositionally biased region" description="Low complexity" evidence="1">
    <location>
        <begin position="559"/>
        <end position="570"/>
    </location>
</feature>
<keyword evidence="3" id="KW-1185">Reference proteome</keyword>
<feature type="region of interest" description="Disordered" evidence="1">
    <location>
        <begin position="1"/>
        <end position="57"/>
    </location>
</feature>
<proteinExistence type="predicted"/>
<dbReference type="AlphaFoldDB" id="A0AA39Z0W9"/>
<feature type="compositionally biased region" description="Basic and acidic residues" evidence="1">
    <location>
        <begin position="538"/>
        <end position="547"/>
    </location>
</feature>
<evidence type="ECO:0000313" key="3">
    <source>
        <dbReference type="Proteomes" id="UP001174997"/>
    </source>
</evidence>
<name>A0AA39Z0W9_9PEZI</name>
<feature type="region of interest" description="Disordered" evidence="1">
    <location>
        <begin position="464"/>
        <end position="525"/>
    </location>
</feature>
<dbReference type="Proteomes" id="UP001174997">
    <property type="component" value="Unassembled WGS sequence"/>
</dbReference>
<sequence>MSENYESYRYRRDERSRRRHRSYRRSPERQYACPDPPPPACSPPPPSQPTEPPQQPPILLSHIHPVNLEESIQGGKGVYSSVSVLEPVMRIERSGTYNRGDPSARPVYRIIVSLKLQFNINRSTGELQRHNRIFDSVNVLYLYRSGERHDLLPKGDDVVSDIAMRNESGISTDLTAGVAATGVGHPLPAFTVHAQHASKVTYERKLRSWRKALTYETYPQPKSDCRDSYRPPITSLLGLGFACPVPESPESSFRVSSSHLSGCSCRRHRECRHRNSRSLPYNRAAHWSGQTEAQLHLWTPEIYENMTCPVTVKREVDAALIDGILKANKRGSRNEDGLRELRRYLHFDFDVEVRLREIGWGFMGMFRSTSQPPEIRARNDSGKPLCPDRAKFCVSCCTSKIVWPKYETRDLQSEAEDQIAKYGFIRRLQSPQEYQASLEAGGAATVSAGSSTAVGVGVGIGAGVAPPPRPTPQAQPLRQVGQAPPTRSRERPPPPAPKEDTFSSFPTSNNDQSNSPSSNRRVMFSPDYMDPKRIYHHRHEQEDEGKQAEGGAGSGGSHTSGSTTCTSTEEASCRPKPQERRGRRRSRLSSTTGATDHKSSEAEERDEIVGADTPKQPKKEIRIVLGREDSKRTESTHRIAGLKPGTRRVRGGMYRETMSISECSSSFYDRSSSSGAISGESAESAVMTESRDRLLASLMSEASGYGSLFALSDYDSSGDEEEVFSGWVTVDARVC</sequence>
<feature type="compositionally biased region" description="Gly residues" evidence="1">
    <location>
        <begin position="548"/>
        <end position="558"/>
    </location>
</feature>